<dbReference type="PANTHER" id="PTHR10083">
    <property type="entry name" value="KUNITZ-TYPE PROTEASE INHIBITOR-RELATED"/>
    <property type="match status" value="1"/>
</dbReference>
<evidence type="ECO:0000256" key="4">
    <source>
        <dbReference type="SAM" id="SignalP"/>
    </source>
</evidence>
<dbReference type="InterPro" id="IPR036880">
    <property type="entry name" value="Kunitz_BPTI_sf"/>
</dbReference>
<dbReference type="GO" id="GO:0005615">
    <property type="term" value="C:extracellular space"/>
    <property type="evidence" value="ECO:0007669"/>
    <property type="project" value="TreeGrafter"/>
</dbReference>
<dbReference type="SUPFAM" id="SSF57362">
    <property type="entry name" value="BPTI-like"/>
    <property type="match status" value="1"/>
</dbReference>
<evidence type="ECO:0000256" key="1">
    <source>
        <dbReference type="ARBA" id="ARBA00022690"/>
    </source>
</evidence>
<proteinExistence type="predicted"/>
<reference evidence="7" key="1">
    <citation type="submission" date="2022-11" db="UniProtKB">
        <authorList>
            <consortium name="WormBaseParasite"/>
        </authorList>
    </citation>
    <scope>IDENTIFICATION</scope>
</reference>
<dbReference type="Proteomes" id="UP000887566">
    <property type="component" value="Unplaced"/>
</dbReference>
<evidence type="ECO:0000256" key="3">
    <source>
        <dbReference type="ARBA" id="ARBA00023157"/>
    </source>
</evidence>
<feature type="chain" id="PRO_5037955229" evidence="4">
    <location>
        <begin position="23"/>
        <end position="121"/>
    </location>
</feature>
<dbReference type="InterPro" id="IPR050098">
    <property type="entry name" value="TFPI/VKTCI-like"/>
</dbReference>
<sequence>MRSILQTVVLFLPSLLTSNVMGELKSSGMPVFSPPDHRYPSICYLPPDSSICLPNDRIKGDSNDRVDVFHTRFYFDALTGACYPFYSEDCGRNENNFETLEDCQKACAPSSNRTWPKLACS</sequence>
<evidence type="ECO:0000313" key="7">
    <source>
        <dbReference type="WBParaSite" id="PSAMB.scaffold3982size16147.g23140.t1"/>
    </source>
</evidence>
<dbReference type="Pfam" id="PF00014">
    <property type="entry name" value="Kunitz_BPTI"/>
    <property type="match status" value="1"/>
</dbReference>
<keyword evidence="3" id="KW-1015">Disulfide bond</keyword>
<name>A0A914WE07_9BILA</name>
<evidence type="ECO:0000259" key="5">
    <source>
        <dbReference type="PROSITE" id="PS50279"/>
    </source>
</evidence>
<dbReference type="InterPro" id="IPR002223">
    <property type="entry name" value="Kunitz_BPTI"/>
</dbReference>
<accession>A0A914WE07</accession>
<dbReference type="Gene3D" id="4.10.410.10">
    <property type="entry name" value="Pancreatic trypsin inhibitor Kunitz domain"/>
    <property type="match status" value="1"/>
</dbReference>
<protein>
    <submittedName>
        <fullName evidence="7">BPTI/Kunitz inhibitor domain-containing protein</fullName>
    </submittedName>
</protein>
<keyword evidence="6" id="KW-1185">Reference proteome</keyword>
<keyword evidence="2" id="KW-0722">Serine protease inhibitor</keyword>
<feature type="signal peptide" evidence="4">
    <location>
        <begin position="1"/>
        <end position="22"/>
    </location>
</feature>
<dbReference type="AlphaFoldDB" id="A0A914WE07"/>
<keyword evidence="4" id="KW-0732">Signal</keyword>
<keyword evidence="1" id="KW-0646">Protease inhibitor</keyword>
<dbReference type="PANTHER" id="PTHR10083:SF374">
    <property type="entry name" value="BPTI_KUNITZ INHIBITOR DOMAIN-CONTAINING PROTEIN"/>
    <property type="match status" value="1"/>
</dbReference>
<feature type="domain" description="BPTI/Kunitz inhibitor" evidence="5">
    <location>
        <begin position="43"/>
        <end position="107"/>
    </location>
</feature>
<dbReference type="PROSITE" id="PS50279">
    <property type="entry name" value="BPTI_KUNITZ_2"/>
    <property type="match status" value="1"/>
</dbReference>
<dbReference type="SMART" id="SM00131">
    <property type="entry name" value="KU"/>
    <property type="match status" value="1"/>
</dbReference>
<dbReference type="GO" id="GO:0004867">
    <property type="term" value="F:serine-type endopeptidase inhibitor activity"/>
    <property type="evidence" value="ECO:0007669"/>
    <property type="project" value="UniProtKB-KW"/>
</dbReference>
<dbReference type="WBParaSite" id="PSAMB.scaffold3982size16147.g23140.t1">
    <property type="protein sequence ID" value="PSAMB.scaffold3982size16147.g23140.t1"/>
    <property type="gene ID" value="PSAMB.scaffold3982size16147.g23140"/>
</dbReference>
<organism evidence="6 7">
    <name type="scientific">Plectus sambesii</name>
    <dbReference type="NCBI Taxonomy" id="2011161"/>
    <lineage>
        <taxon>Eukaryota</taxon>
        <taxon>Metazoa</taxon>
        <taxon>Ecdysozoa</taxon>
        <taxon>Nematoda</taxon>
        <taxon>Chromadorea</taxon>
        <taxon>Plectida</taxon>
        <taxon>Plectina</taxon>
        <taxon>Plectoidea</taxon>
        <taxon>Plectidae</taxon>
        <taxon>Plectus</taxon>
    </lineage>
</organism>
<evidence type="ECO:0000313" key="6">
    <source>
        <dbReference type="Proteomes" id="UP000887566"/>
    </source>
</evidence>
<evidence type="ECO:0000256" key="2">
    <source>
        <dbReference type="ARBA" id="ARBA00022900"/>
    </source>
</evidence>